<dbReference type="EMBL" id="KI913133">
    <property type="protein sequence ID" value="ETV77354.1"/>
    <property type="molecule type" value="Genomic_DNA"/>
</dbReference>
<sequence>MIKGCPSGVGLRRRSAGDMDKKLLVQRQNGGAQSLAVLVKRLALVAHTVLSRLELGGDDAVDAAVLELVQRADHLRQRVLGFDQLGPRNSRRGVVHGHLPLDFLHLSFQSVHERLEFRQLVQGRLARIAVDALTRREHVLEHGVGGGGDSL</sequence>
<accession>W4GE60</accession>
<dbReference type="VEuPathDB" id="FungiDB:H257_08792"/>
<reference evidence="1" key="1">
    <citation type="submission" date="2013-12" db="EMBL/GenBank/DDBJ databases">
        <title>The Genome Sequence of Aphanomyces astaci APO3.</title>
        <authorList>
            <consortium name="The Broad Institute Genomics Platform"/>
            <person name="Russ C."/>
            <person name="Tyler B."/>
            <person name="van West P."/>
            <person name="Dieguez-Uribeondo J."/>
            <person name="Young S.K."/>
            <person name="Zeng Q."/>
            <person name="Gargeya S."/>
            <person name="Fitzgerald M."/>
            <person name="Abouelleil A."/>
            <person name="Alvarado L."/>
            <person name="Chapman S.B."/>
            <person name="Gainer-Dewar J."/>
            <person name="Goldberg J."/>
            <person name="Griggs A."/>
            <person name="Gujja S."/>
            <person name="Hansen M."/>
            <person name="Howarth C."/>
            <person name="Imamovic A."/>
            <person name="Ireland A."/>
            <person name="Larimer J."/>
            <person name="McCowan C."/>
            <person name="Murphy C."/>
            <person name="Pearson M."/>
            <person name="Poon T.W."/>
            <person name="Priest M."/>
            <person name="Roberts A."/>
            <person name="Saif S."/>
            <person name="Shea T."/>
            <person name="Sykes S."/>
            <person name="Wortman J."/>
            <person name="Nusbaum C."/>
            <person name="Birren B."/>
        </authorList>
    </citation>
    <scope>NUCLEOTIDE SEQUENCE [LARGE SCALE GENOMIC DNA]</scope>
    <source>
        <strain evidence="1">APO3</strain>
    </source>
</reference>
<protein>
    <submittedName>
        <fullName evidence="1">Uncharacterized protein</fullName>
    </submittedName>
</protein>
<evidence type="ECO:0000313" key="1">
    <source>
        <dbReference type="EMBL" id="ETV77354.1"/>
    </source>
</evidence>
<name>W4GE60_APHAT</name>
<dbReference type="RefSeq" id="XP_009833141.1">
    <property type="nucleotide sequence ID" value="XM_009834839.1"/>
</dbReference>
<dbReference type="GeneID" id="20810788"/>
<proteinExistence type="predicted"/>
<dbReference type="AlphaFoldDB" id="W4GE60"/>
<organism evidence="1">
    <name type="scientific">Aphanomyces astaci</name>
    <name type="common">Crayfish plague agent</name>
    <dbReference type="NCBI Taxonomy" id="112090"/>
    <lineage>
        <taxon>Eukaryota</taxon>
        <taxon>Sar</taxon>
        <taxon>Stramenopiles</taxon>
        <taxon>Oomycota</taxon>
        <taxon>Saprolegniomycetes</taxon>
        <taxon>Saprolegniales</taxon>
        <taxon>Verrucalvaceae</taxon>
        <taxon>Aphanomyces</taxon>
    </lineage>
</organism>
<gene>
    <name evidence="1" type="ORF">H257_08792</name>
</gene>